<keyword evidence="3" id="KW-1185">Reference proteome</keyword>
<evidence type="ECO:0000313" key="3">
    <source>
        <dbReference type="Proteomes" id="UP000828390"/>
    </source>
</evidence>
<evidence type="ECO:0000313" key="2">
    <source>
        <dbReference type="EMBL" id="KAH3877084.1"/>
    </source>
</evidence>
<accession>A0A9D4MJ87</accession>
<reference evidence="2" key="1">
    <citation type="journal article" date="2019" name="bioRxiv">
        <title>The Genome of the Zebra Mussel, Dreissena polymorpha: A Resource for Invasive Species Research.</title>
        <authorList>
            <person name="McCartney M.A."/>
            <person name="Auch B."/>
            <person name="Kono T."/>
            <person name="Mallez S."/>
            <person name="Zhang Y."/>
            <person name="Obille A."/>
            <person name="Becker A."/>
            <person name="Abrahante J.E."/>
            <person name="Garbe J."/>
            <person name="Badalamenti J.P."/>
            <person name="Herman A."/>
            <person name="Mangelson H."/>
            <person name="Liachko I."/>
            <person name="Sullivan S."/>
            <person name="Sone E.D."/>
            <person name="Koren S."/>
            <person name="Silverstein K.A.T."/>
            <person name="Beckman K.B."/>
            <person name="Gohl D.M."/>
        </authorList>
    </citation>
    <scope>NUCLEOTIDE SEQUENCE</scope>
    <source>
        <strain evidence="2">Duluth1</strain>
        <tissue evidence="2">Whole animal</tissue>
    </source>
</reference>
<protein>
    <submittedName>
        <fullName evidence="2">Uncharacterized protein</fullName>
    </submittedName>
</protein>
<gene>
    <name evidence="2" type="ORF">DPMN_000940</name>
</gene>
<proteinExistence type="predicted"/>
<organism evidence="2 3">
    <name type="scientific">Dreissena polymorpha</name>
    <name type="common">Zebra mussel</name>
    <name type="synonym">Mytilus polymorpha</name>
    <dbReference type="NCBI Taxonomy" id="45954"/>
    <lineage>
        <taxon>Eukaryota</taxon>
        <taxon>Metazoa</taxon>
        <taxon>Spiralia</taxon>
        <taxon>Lophotrochozoa</taxon>
        <taxon>Mollusca</taxon>
        <taxon>Bivalvia</taxon>
        <taxon>Autobranchia</taxon>
        <taxon>Heteroconchia</taxon>
        <taxon>Euheterodonta</taxon>
        <taxon>Imparidentia</taxon>
        <taxon>Neoheterodontei</taxon>
        <taxon>Myida</taxon>
        <taxon>Dreissenoidea</taxon>
        <taxon>Dreissenidae</taxon>
        <taxon>Dreissena</taxon>
    </lineage>
</organism>
<reference evidence="2" key="2">
    <citation type="submission" date="2020-11" db="EMBL/GenBank/DDBJ databases">
        <authorList>
            <person name="McCartney M.A."/>
            <person name="Auch B."/>
            <person name="Kono T."/>
            <person name="Mallez S."/>
            <person name="Becker A."/>
            <person name="Gohl D.M."/>
            <person name="Silverstein K.A.T."/>
            <person name="Koren S."/>
            <person name="Bechman K.B."/>
            <person name="Herman A."/>
            <person name="Abrahante J.E."/>
            <person name="Garbe J."/>
        </authorList>
    </citation>
    <scope>NUCLEOTIDE SEQUENCE</scope>
    <source>
        <strain evidence="2">Duluth1</strain>
        <tissue evidence="2">Whole animal</tissue>
    </source>
</reference>
<dbReference type="EMBL" id="JAIWYP010000001">
    <property type="protein sequence ID" value="KAH3877084.1"/>
    <property type="molecule type" value="Genomic_DNA"/>
</dbReference>
<sequence>MTVLLETEEEKEEEEKKEEEEEDDNDEIVCVQTSNLMSATDSLFIVDCERFSSYRKLIRTTAYVYRFVRNCRSTPETRQLGCISVNEMNFAEKALIRSLQNQSYNDVMTELNKSTALRVQTAHLFSF</sequence>
<evidence type="ECO:0000256" key="1">
    <source>
        <dbReference type="SAM" id="MobiDB-lite"/>
    </source>
</evidence>
<feature type="region of interest" description="Disordered" evidence="1">
    <location>
        <begin position="1"/>
        <end position="26"/>
    </location>
</feature>
<dbReference type="AlphaFoldDB" id="A0A9D4MJ87"/>
<dbReference type="Proteomes" id="UP000828390">
    <property type="component" value="Unassembled WGS sequence"/>
</dbReference>
<comment type="caution">
    <text evidence="2">The sequence shown here is derived from an EMBL/GenBank/DDBJ whole genome shotgun (WGS) entry which is preliminary data.</text>
</comment>
<name>A0A9D4MJ87_DREPO</name>